<evidence type="ECO:0000313" key="3">
    <source>
        <dbReference type="EMBL" id="KAG2579748.1"/>
    </source>
</evidence>
<keyword evidence="2" id="KW-0732">Signal</keyword>
<feature type="region of interest" description="Disordered" evidence="1">
    <location>
        <begin position="52"/>
        <end position="107"/>
    </location>
</feature>
<sequence>MPFQFVVFFCCCVAYAAGSRCCPAAALRRRKPQPLLVRGPAALIRQGTLRSWPLAPEGASPCEESPPVRQRRAADPIRRGESERTVAHEASPVTSCRNGTDGRRRNRFRMLL</sequence>
<proteinExistence type="predicted"/>
<dbReference type="Proteomes" id="UP000823388">
    <property type="component" value="Chromosome 6N"/>
</dbReference>
<feature type="chain" id="PRO_5035785390" description="Secreted protein" evidence="2">
    <location>
        <begin position="19"/>
        <end position="112"/>
    </location>
</feature>
<organism evidence="3 4">
    <name type="scientific">Panicum virgatum</name>
    <name type="common">Blackwell switchgrass</name>
    <dbReference type="NCBI Taxonomy" id="38727"/>
    <lineage>
        <taxon>Eukaryota</taxon>
        <taxon>Viridiplantae</taxon>
        <taxon>Streptophyta</taxon>
        <taxon>Embryophyta</taxon>
        <taxon>Tracheophyta</taxon>
        <taxon>Spermatophyta</taxon>
        <taxon>Magnoliopsida</taxon>
        <taxon>Liliopsida</taxon>
        <taxon>Poales</taxon>
        <taxon>Poaceae</taxon>
        <taxon>PACMAD clade</taxon>
        <taxon>Panicoideae</taxon>
        <taxon>Panicodae</taxon>
        <taxon>Paniceae</taxon>
        <taxon>Panicinae</taxon>
        <taxon>Panicum</taxon>
        <taxon>Panicum sect. Hiantes</taxon>
    </lineage>
</organism>
<dbReference type="EMBL" id="CM029048">
    <property type="protein sequence ID" value="KAG2579748.1"/>
    <property type="molecule type" value="Genomic_DNA"/>
</dbReference>
<comment type="caution">
    <text evidence="3">The sequence shown here is derived from an EMBL/GenBank/DDBJ whole genome shotgun (WGS) entry which is preliminary data.</text>
</comment>
<protein>
    <recommendedName>
        <fullName evidence="5">Secreted protein</fullName>
    </recommendedName>
</protein>
<evidence type="ECO:0000313" key="4">
    <source>
        <dbReference type="Proteomes" id="UP000823388"/>
    </source>
</evidence>
<gene>
    <name evidence="3" type="ORF">PVAP13_6NG268093</name>
</gene>
<keyword evidence="4" id="KW-1185">Reference proteome</keyword>
<feature type="compositionally biased region" description="Basic and acidic residues" evidence="1">
    <location>
        <begin position="72"/>
        <end position="87"/>
    </location>
</feature>
<accession>A0A8T0R3Q5</accession>
<name>A0A8T0R3Q5_PANVG</name>
<evidence type="ECO:0000256" key="2">
    <source>
        <dbReference type="SAM" id="SignalP"/>
    </source>
</evidence>
<dbReference type="AlphaFoldDB" id="A0A8T0R3Q5"/>
<evidence type="ECO:0008006" key="5">
    <source>
        <dbReference type="Google" id="ProtNLM"/>
    </source>
</evidence>
<reference evidence="3" key="1">
    <citation type="submission" date="2020-05" db="EMBL/GenBank/DDBJ databases">
        <title>WGS assembly of Panicum virgatum.</title>
        <authorList>
            <person name="Lovell J.T."/>
            <person name="Jenkins J."/>
            <person name="Shu S."/>
            <person name="Juenger T.E."/>
            <person name="Schmutz J."/>
        </authorList>
    </citation>
    <scope>NUCLEOTIDE SEQUENCE</scope>
    <source>
        <strain evidence="3">AP13</strain>
    </source>
</reference>
<evidence type="ECO:0000256" key="1">
    <source>
        <dbReference type="SAM" id="MobiDB-lite"/>
    </source>
</evidence>
<feature type="signal peptide" evidence="2">
    <location>
        <begin position="1"/>
        <end position="18"/>
    </location>
</feature>